<reference evidence="9 10" key="1">
    <citation type="submission" date="2016-07" db="EMBL/GenBank/DDBJ databases">
        <title>Pervasive Adenine N6-methylation of Active Genes in Fungi.</title>
        <authorList>
            <consortium name="DOE Joint Genome Institute"/>
            <person name="Mondo S.J."/>
            <person name="Dannebaum R.O."/>
            <person name="Kuo R.C."/>
            <person name="Labutti K."/>
            <person name="Haridas S."/>
            <person name="Kuo A."/>
            <person name="Salamov A."/>
            <person name="Ahrendt S.R."/>
            <person name="Lipzen A."/>
            <person name="Sullivan W."/>
            <person name="Andreopoulos W.B."/>
            <person name="Clum A."/>
            <person name="Lindquist E."/>
            <person name="Daum C."/>
            <person name="Ramamoorthy G.K."/>
            <person name="Gryganskyi A."/>
            <person name="Culley D."/>
            <person name="Magnuson J.K."/>
            <person name="James T.Y."/>
            <person name="O'Malley M.A."/>
            <person name="Stajich J.E."/>
            <person name="Spatafora J.W."/>
            <person name="Visel A."/>
            <person name="Grigoriev I.V."/>
        </authorList>
    </citation>
    <scope>NUCLEOTIDE SEQUENCE [LARGE SCALE GENOMIC DNA]</scope>
    <source>
        <strain evidence="9 10">62-1032</strain>
    </source>
</reference>
<dbReference type="OrthoDB" id="16510at2759"/>
<feature type="transmembrane region" description="Helical" evidence="8">
    <location>
        <begin position="42"/>
        <end position="65"/>
    </location>
</feature>
<dbReference type="Proteomes" id="UP000193467">
    <property type="component" value="Unassembled WGS sequence"/>
</dbReference>
<protein>
    <recommendedName>
        <fullName evidence="3">ER membrane protein complex subunit 6</fullName>
    </recommendedName>
</protein>
<proteinExistence type="inferred from homology"/>
<evidence type="ECO:0000313" key="9">
    <source>
        <dbReference type="EMBL" id="ORY74517.1"/>
    </source>
</evidence>
<evidence type="ECO:0000256" key="6">
    <source>
        <dbReference type="ARBA" id="ARBA00022989"/>
    </source>
</evidence>
<organism evidence="9 10">
    <name type="scientific">Leucosporidium creatinivorum</name>
    <dbReference type="NCBI Taxonomy" id="106004"/>
    <lineage>
        <taxon>Eukaryota</taxon>
        <taxon>Fungi</taxon>
        <taxon>Dikarya</taxon>
        <taxon>Basidiomycota</taxon>
        <taxon>Pucciniomycotina</taxon>
        <taxon>Microbotryomycetes</taxon>
        <taxon>Leucosporidiales</taxon>
        <taxon>Leucosporidium</taxon>
    </lineage>
</organism>
<evidence type="ECO:0000256" key="7">
    <source>
        <dbReference type="ARBA" id="ARBA00023136"/>
    </source>
</evidence>
<dbReference type="Pfam" id="PF07019">
    <property type="entry name" value="EMC6"/>
    <property type="match status" value="1"/>
</dbReference>
<comment type="similarity">
    <text evidence="2">Belongs to the EMC6 family.</text>
</comment>
<evidence type="ECO:0000256" key="5">
    <source>
        <dbReference type="ARBA" id="ARBA00022824"/>
    </source>
</evidence>
<name>A0A1Y2ESK8_9BASI</name>
<evidence type="ECO:0000313" key="10">
    <source>
        <dbReference type="Proteomes" id="UP000193467"/>
    </source>
</evidence>
<dbReference type="EMBL" id="MCGR01000041">
    <property type="protein sequence ID" value="ORY74517.1"/>
    <property type="molecule type" value="Genomic_DNA"/>
</dbReference>
<feature type="transmembrane region" description="Helical" evidence="8">
    <location>
        <begin position="86"/>
        <end position="108"/>
    </location>
</feature>
<accession>A0A1Y2ESK8</accession>
<keyword evidence="7 8" id="KW-0472">Membrane</keyword>
<dbReference type="GO" id="GO:0000045">
    <property type="term" value="P:autophagosome assembly"/>
    <property type="evidence" value="ECO:0007669"/>
    <property type="project" value="TreeGrafter"/>
</dbReference>
<dbReference type="PANTHER" id="PTHR20994:SF0">
    <property type="entry name" value="ER MEMBRANE PROTEIN COMPLEX SUBUNIT 6"/>
    <property type="match status" value="1"/>
</dbReference>
<dbReference type="InterPro" id="IPR029008">
    <property type="entry name" value="EMC6-like"/>
</dbReference>
<dbReference type="AlphaFoldDB" id="A0A1Y2ESK8"/>
<dbReference type="PANTHER" id="PTHR20994">
    <property type="entry name" value="ER MEMBRANE PROTEIN COMPLEX SUBUNIT 6"/>
    <property type="match status" value="1"/>
</dbReference>
<dbReference type="InParanoid" id="A0A1Y2ESK8"/>
<comment type="subcellular location">
    <subcellularLocation>
        <location evidence="1">Endoplasmic reticulum membrane</location>
        <topology evidence="1">Multi-pass membrane protein</topology>
    </subcellularLocation>
</comment>
<gene>
    <name evidence="9" type="ORF">BCR35DRAFT_306654</name>
</gene>
<evidence type="ECO:0000256" key="2">
    <source>
        <dbReference type="ARBA" id="ARBA00009436"/>
    </source>
</evidence>
<keyword evidence="10" id="KW-1185">Reference proteome</keyword>
<evidence type="ECO:0000256" key="1">
    <source>
        <dbReference type="ARBA" id="ARBA00004477"/>
    </source>
</evidence>
<evidence type="ECO:0000256" key="4">
    <source>
        <dbReference type="ARBA" id="ARBA00022692"/>
    </source>
</evidence>
<dbReference type="GO" id="GO:0034975">
    <property type="term" value="P:protein folding in endoplasmic reticulum"/>
    <property type="evidence" value="ECO:0007669"/>
    <property type="project" value="TreeGrafter"/>
</dbReference>
<keyword evidence="5" id="KW-0256">Endoplasmic reticulum</keyword>
<evidence type="ECO:0000256" key="3">
    <source>
        <dbReference type="ARBA" id="ARBA00020827"/>
    </source>
</evidence>
<evidence type="ECO:0000256" key="8">
    <source>
        <dbReference type="SAM" id="Phobius"/>
    </source>
</evidence>
<dbReference type="InterPro" id="IPR008504">
    <property type="entry name" value="Emc6"/>
</dbReference>
<comment type="caution">
    <text evidence="9">The sequence shown here is derived from an EMBL/GenBank/DDBJ whole genome shotgun (WGS) entry which is preliminary data.</text>
</comment>
<dbReference type="FunCoup" id="A0A1Y2ESK8">
    <property type="interactions" value="189"/>
</dbReference>
<keyword evidence="6 8" id="KW-1133">Transmembrane helix</keyword>
<sequence length="112" mass="12199">MATPLPPPDAQSSYVPNVQKNAQSLYYVKSTLASLSGALTGLLGLTSLPGFLFYLSTYLLIGLAFSTTKAGSKPREYFVGGWWETLMGDCVGCAAPFVLFWTLFYALVHIYD</sequence>
<keyword evidence="4 8" id="KW-0812">Transmembrane</keyword>
<dbReference type="STRING" id="106004.A0A1Y2ESK8"/>
<dbReference type="GO" id="GO:0072546">
    <property type="term" value="C:EMC complex"/>
    <property type="evidence" value="ECO:0007669"/>
    <property type="project" value="InterPro"/>
</dbReference>